<dbReference type="PANTHER" id="PTHR30576:SF4">
    <property type="entry name" value="UNDECAPRENYL-PHOSPHATE GALACTOSE PHOSPHOTRANSFERASE"/>
    <property type="match status" value="1"/>
</dbReference>
<evidence type="ECO:0000256" key="4">
    <source>
        <dbReference type="ARBA" id="ARBA00022679"/>
    </source>
</evidence>
<dbReference type="GO" id="GO:0005886">
    <property type="term" value="C:plasma membrane"/>
    <property type="evidence" value="ECO:0007669"/>
    <property type="project" value="UniProtKB-SubCell"/>
</dbReference>
<keyword evidence="5 9" id="KW-0812">Transmembrane</keyword>
<keyword evidence="7 9" id="KW-0472">Membrane</keyword>
<keyword evidence="3" id="KW-1003">Cell membrane</keyword>
<proteinExistence type="inferred from homology"/>
<feature type="transmembrane region" description="Helical" evidence="9">
    <location>
        <begin position="36"/>
        <end position="57"/>
    </location>
</feature>
<dbReference type="AlphaFoldDB" id="A0A1Y5SYQ9"/>
<dbReference type="EMBL" id="FWFS01000008">
    <property type="protein sequence ID" value="SLN51183.1"/>
    <property type="molecule type" value="Genomic_DNA"/>
</dbReference>
<evidence type="ECO:0000313" key="11">
    <source>
        <dbReference type="EMBL" id="SLN51183.1"/>
    </source>
</evidence>
<evidence type="ECO:0000256" key="8">
    <source>
        <dbReference type="ARBA" id="ARBA00023169"/>
    </source>
</evidence>
<reference evidence="11 12" key="1">
    <citation type="submission" date="2017-03" db="EMBL/GenBank/DDBJ databases">
        <authorList>
            <person name="Afonso C.L."/>
            <person name="Miller P.J."/>
            <person name="Scott M.A."/>
            <person name="Spackman E."/>
            <person name="Goraichik I."/>
            <person name="Dimitrov K.M."/>
            <person name="Suarez D.L."/>
            <person name="Swayne D.E."/>
        </authorList>
    </citation>
    <scope>NUCLEOTIDE SEQUENCE [LARGE SCALE GENOMIC DNA]</scope>
    <source>
        <strain evidence="11 12">CECT 8620</strain>
    </source>
</reference>
<keyword evidence="12" id="KW-1185">Reference proteome</keyword>
<sequence>MMSYLQIETKTAFEPVPTTTQKFSLYADGAKRVLDVMFAIALMPILLPVIVLLWAMVRLDGGAGFYSQKRVGKDGKVFNCLKLRTMVLNAEKVLEDLCASDPEVAAEWERDQKLRNDPRITRVGKFLRATSLDELPQFFNVLRGDMSFVGPRPFMVSQQMLYVAAGGRAYFRMRPGITGAWQIDGRGVSTFADRVGYDESYYDKLSFLTDTKYMLATVKIVAKRTGH</sequence>
<keyword evidence="8" id="KW-0270">Exopolysaccharide synthesis</keyword>
<dbReference type="Proteomes" id="UP000193862">
    <property type="component" value="Unassembled WGS sequence"/>
</dbReference>
<dbReference type="PANTHER" id="PTHR30576">
    <property type="entry name" value="COLANIC BIOSYNTHESIS UDP-GLUCOSE LIPID CARRIER TRANSFERASE"/>
    <property type="match status" value="1"/>
</dbReference>
<keyword evidence="4 11" id="KW-0808">Transferase</keyword>
<protein>
    <submittedName>
        <fullName evidence="11">Undecaprenyl phosphate N,N'-diacetylbacillosamine 1-phosphate transferase</fullName>
        <ecNumber evidence="11">2.7.8.36</ecNumber>
    </submittedName>
</protein>
<dbReference type="Pfam" id="PF02397">
    <property type="entry name" value="Bac_transf"/>
    <property type="match status" value="1"/>
</dbReference>
<dbReference type="InterPro" id="IPR003362">
    <property type="entry name" value="Bact_transf"/>
</dbReference>
<dbReference type="GO" id="GO:0000271">
    <property type="term" value="P:polysaccharide biosynthetic process"/>
    <property type="evidence" value="ECO:0007669"/>
    <property type="project" value="UniProtKB-KW"/>
</dbReference>
<evidence type="ECO:0000256" key="6">
    <source>
        <dbReference type="ARBA" id="ARBA00022989"/>
    </source>
</evidence>
<dbReference type="EC" id="2.7.8.36" evidence="11"/>
<evidence type="ECO:0000256" key="3">
    <source>
        <dbReference type="ARBA" id="ARBA00022475"/>
    </source>
</evidence>
<evidence type="ECO:0000259" key="10">
    <source>
        <dbReference type="Pfam" id="PF02397"/>
    </source>
</evidence>
<evidence type="ECO:0000256" key="1">
    <source>
        <dbReference type="ARBA" id="ARBA00004236"/>
    </source>
</evidence>
<evidence type="ECO:0000256" key="5">
    <source>
        <dbReference type="ARBA" id="ARBA00022692"/>
    </source>
</evidence>
<name>A0A1Y5SYQ9_9RHOB</name>
<gene>
    <name evidence="11" type="primary">pglC</name>
    <name evidence="11" type="ORF">AQS8620_02193</name>
</gene>
<comment type="subcellular location">
    <subcellularLocation>
        <location evidence="1">Cell membrane</location>
    </subcellularLocation>
</comment>
<accession>A0A1Y5SYQ9</accession>
<evidence type="ECO:0000256" key="9">
    <source>
        <dbReference type="SAM" id="Phobius"/>
    </source>
</evidence>
<dbReference type="OrthoDB" id="9808602at2"/>
<feature type="domain" description="Bacterial sugar transferase" evidence="10">
    <location>
        <begin position="31"/>
        <end position="222"/>
    </location>
</feature>
<organism evidence="11 12">
    <name type="scientific">Aquimixticola soesokkakensis</name>
    <dbReference type="NCBI Taxonomy" id="1519096"/>
    <lineage>
        <taxon>Bacteria</taxon>
        <taxon>Pseudomonadati</taxon>
        <taxon>Pseudomonadota</taxon>
        <taxon>Alphaproteobacteria</taxon>
        <taxon>Rhodobacterales</taxon>
        <taxon>Paracoccaceae</taxon>
        <taxon>Aquimixticola</taxon>
    </lineage>
</organism>
<dbReference type="RefSeq" id="WP_085836927.1">
    <property type="nucleotide sequence ID" value="NZ_FWFS01000008.1"/>
</dbReference>
<evidence type="ECO:0000256" key="7">
    <source>
        <dbReference type="ARBA" id="ARBA00023136"/>
    </source>
</evidence>
<dbReference type="GO" id="GO:0102334">
    <property type="term" value="F:N,N'-diacetylbacilliosaminyl-1-phosphate transferase activity"/>
    <property type="evidence" value="ECO:0007669"/>
    <property type="project" value="UniProtKB-EC"/>
</dbReference>
<keyword evidence="6 9" id="KW-1133">Transmembrane helix</keyword>
<comment type="similarity">
    <text evidence="2">Belongs to the bacterial sugar transferase family.</text>
</comment>
<evidence type="ECO:0000313" key="12">
    <source>
        <dbReference type="Proteomes" id="UP000193862"/>
    </source>
</evidence>
<evidence type="ECO:0000256" key="2">
    <source>
        <dbReference type="ARBA" id="ARBA00006464"/>
    </source>
</evidence>